<reference evidence="2 3" key="1">
    <citation type="journal article" date="2023" name="bioRxiv">
        <title>Conserved and derived expression patterns and positive selection on dental genes reveal complex evolutionary context of ever-growing rodent molars.</title>
        <authorList>
            <person name="Calamari Z.T."/>
            <person name="Song A."/>
            <person name="Cohen E."/>
            <person name="Akter M."/>
            <person name="Roy R.D."/>
            <person name="Hallikas O."/>
            <person name="Christensen M.M."/>
            <person name="Li P."/>
            <person name="Marangoni P."/>
            <person name="Jernvall J."/>
            <person name="Klein O.D."/>
        </authorList>
    </citation>
    <scope>NUCLEOTIDE SEQUENCE [LARGE SCALE GENOMIC DNA]</scope>
    <source>
        <strain evidence="2">V071</strain>
    </source>
</reference>
<organism evidence="2 3">
    <name type="scientific">Myodes glareolus</name>
    <name type="common">Bank vole</name>
    <name type="synonym">Clethrionomys glareolus</name>
    <dbReference type="NCBI Taxonomy" id="447135"/>
    <lineage>
        <taxon>Eukaryota</taxon>
        <taxon>Metazoa</taxon>
        <taxon>Chordata</taxon>
        <taxon>Craniata</taxon>
        <taxon>Vertebrata</taxon>
        <taxon>Euteleostomi</taxon>
        <taxon>Mammalia</taxon>
        <taxon>Eutheria</taxon>
        <taxon>Euarchontoglires</taxon>
        <taxon>Glires</taxon>
        <taxon>Rodentia</taxon>
        <taxon>Myomorpha</taxon>
        <taxon>Muroidea</taxon>
        <taxon>Cricetidae</taxon>
        <taxon>Arvicolinae</taxon>
        <taxon>Myodes</taxon>
    </lineage>
</organism>
<dbReference type="AlphaFoldDB" id="A0AAW0I3B7"/>
<dbReference type="Proteomes" id="UP001488838">
    <property type="component" value="Unassembled WGS sequence"/>
</dbReference>
<dbReference type="EMBL" id="JBBHLL010000224">
    <property type="protein sequence ID" value="KAK7809045.1"/>
    <property type="molecule type" value="Genomic_DNA"/>
</dbReference>
<keyword evidence="1" id="KW-1133">Transmembrane helix</keyword>
<gene>
    <name evidence="2" type="ORF">U0070_001302</name>
</gene>
<sequence>MESSTDPSCIRTMDPDMALGADQATQINMIPIGSMALGYQHGLRWLTIPQVSTRPYVVTGTMGIKSGHGYCRATDLDMAFGSSPGPDNTRAPGGGLWQQLGPGVTMTLGGSAGYSDNKDINADPGCRRVMNPDMALSCHSHQLFHVCVILATHLQMEAILLDKTLRKEWLLATSRPFSLPQIVAAMLLCVIFSLSNIIYFSAALYRIPEPELHEKET</sequence>
<keyword evidence="3" id="KW-1185">Reference proteome</keyword>
<keyword evidence="1" id="KW-0472">Membrane</keyword>
<accession>A0AAW0I3B7</accession>
<evidence type="ECO:0000313" key="2">
    <source>
        <dbReference type="EMBL" id="KAK7809045.1"/>
    </source>
</evidence>
<evidence type="ECO:0000256" key="1">
    <source>
        <dbReference type="SAM" id="Phobius"/>
    </source>
</evidence>
<comment type="caution">
    <text evidence="2">The sequence shown here is derived from an EMBL/GenBank/DDBJ whole genome shotgun (WGS) entry which is preliminary data.</text>
</comment>
<protein>
    <submittedName>
        <fullName evidence="2">Uncharacterized protein</fullName>
    </submittedName>
</protein>
<keyword evidence="1" id="KW-0812">Transmembrane</keyword>
<feature type="transmembrane region" description="Helical" evidence="1">
    <location>
        <begin position="182"/>
        <end position="205"/>
    </location>
</feature>
<proteinExistence type="predicted"/>
<evidence type="ECO:0000313" key="3">
    <source>
        <dbReference type="Proteomes" id="UP001488838"/>
    </source>
</evidence>
<name>A0AAW0I3B7_MYOGA</name>